<reference evidence="1 2" key="1">
    <citation type="journal article" date="2008" name="Int. J. Syst. Evol. Microbiol.">
        <title>Tessaracoccus flavescens sp. nov., isolated from marine sediment.</title>
        <authorList>
            <person name="Lee D.W."/>
            <person name="Lee S.D."/>
        </authorList>
    </citation>
    <scope>NUCLEOTIDE SEQUENCE [LARGE SCALE GENOMIC DNA]</scope>
    <source>
        <strain evidence="1 2">SST-39T</strain>
        <plasmid evidence="2">Plasmid</plasmid>
    </source>
</reference>
<proteinExistence type="predicted"/>
<keyword evidence="2" id="KW-1185">Reference proteome</keyword>
<name>A0A1Q2D2Z7_9ACTN</name>
<accession>A0A1Q2D2Z7</accession>
<dbReference type="Proteomes" id="UP000188235">
    <property type="component" value="Plasmid unnamed"/>
</dbReference>
<dbReference type="AlphaFoldDB" id="A0A1Q2D2Z7"/>
<evidence type="ECO:0000313" key="1">
    <source>
        <dbReference type="EMBL" id="AQP52736.1"/>
    </source>
</evidence>
<gene>
    <name evidence="1" type="ORF">BW733_17730</name>
</gene>
<dbReference type="EMBL" id="CP019608">
    <property type="protein sequence ID" value="AQP52736.1"/>
    <property type="molecule type" value="Genomic_DNA"/>
</dbReference>
<dbReference type="KEGG" id="tfa:BW733_17730"/>
<geneLocation type="plasmid" evidence="1">
    <name>unnamed</name>
</geneLocation>
<sequence length="194" mass="21257">MHTAAAWYALPSLVEDTATELNSRLYTGDYLKDLQTEEFIKHRAAARKEARLSDAGVVLDAQGLPSAQERFYGGGIPEYGAYKVLDVESKDGALTQVEVLVFMPVYLGSGTDTDMSNVTLAFGGWSYVMVWDETAADWKATSWETPSDPSDELPNADLDFSNQGFDWIREHLGPGWAVPADATEDPIPGAVMTR</sequence>
<organism evidence="1 2">
    <name type="scientific">Tessaracoccus flavescens</name>
    <dbReference type="NCBI Taxonomy" id="399497"/>
    <lineage>
        <taxon>Bacteria</taxon>
        <taxon>Bacillati</taxon>
        <taxon>Actinomycetota</taxon>
        <taxon>Actinomycetes</taxon>
        <taxon>Propionibacteriales</taxon>
        <taxon>Propionibacteriaceae</taxon>
        <taxon>Tessaracoccus</taxon>
    </lineage>
</organism>
<evidence type="ECO:0000313" key="2">
    <source>
        <dbReference type="Proteomes" id="UP000188235"/>
    </source>
</evidence>
<keyword evidence="1" id="KW-0614">Plasmid</keyword>
<protein>
    <submittedName>
        <fullName evidence="1">Uncharacterized protein</fullName>
    </submittedName>
</protein>